<keyword evidence="5 6" id="KW-0472">Membrane</keyword>
<dbReference type="Pfam" id="PF07690">
    <property type="entry name" value="MFS_1"/>
    <property type="match status" value="2"/>
</dbReference>
<gene>
    <name evidence="8" type="ORF">CW311_07485</name>
</gene>
<dbReference type="EMBL" id="PISJ01000011">
    <property type="protein sequence ID" value="PKF34320.1"/>
    <property type="molecule type" value="Genomic_DNA"/>
</dbReference>
<dbReference type="SUPFAM" id="SSF103473">
    <property type="entry name" value="MFS general substrate transporter"/>
    <property type="match status" value="1"/>
</dbReference>
<dbReference type="Gene3D" id="1.20.1250.20">
    <property type="entry name" value="MFS general substrate transporter like domains"/>
    <property type="match status" value="1"/>
</dbReference>
<dbReference type="InterPro" id="IPR020846">
    <property type="entry name" value="MFS_dom"/>
</dbReference>
<feature type="transmembrane region" description="Helical" evidence="6">
    <location>
        <begin position="114"/>
        <end position="135"/>
    </location>
</feature>
<feature type="transmembrane region" description="Helical" evidence="6">
    <location>
        <begin position="84"/>
        <end position="102"/>
    </location>
</feature>
<evidence type="ECO:0000313" key="9">
    <source>
        <dbReference type="Proteomes" id="UP000233553"/>
    </source>
</evidence>
<comment type="caution">
    <text evidence="8">The sequence shown here is derived from an EMBL/GenBank/DDBJ whole genome shotgun (WGS) entry which is preliminary data.</text>
</comment>
<feature type="transmembrane region" description="Helical" evidence="6">
    <location>
        <begin position="332"/>
        <end position="352"/>
    </location>
</feature>
<dbReference type="GO" id="GO:0016020">
    <property type="term" value="C:membrane"/>
    <property type="evidence" value="ECO:0007669"/>
    <property type="project" value="UniProtKB-SubCell"/>
</dbReference>
<feature type="transmembrane region" description="Helical" evidence="6">
    <location>
        <begin position="398"/>
        <end position="420"/>
    </location>
</feature>
<feature type="transmembrane region" description="Helical" evidence="6">
    <location>
        <begin position="301"/>
        <end position="325"/>
    </location>
</feature>
<dbReference type="PRINTS" id="PR01036">
    <property type="entry name" value="TCRTETB"/>
</dbReference>
<evidence type="ECO:0000256" key="1">
    <source>
        <dbReference type="ARBA" id="ARBA00004141"/>
    </source>
</evidence>
<feature type="transmembrane region" description="Helical" evidence="6">
    <location>
        <begin position="268"/>
        <end position="295"/>
    </location>
</feature>
<keyword evidence="4 6" id="KW-1133">Transmembrane helix</keyword>
<feature type="transmembrane region" description="Helical" evidence="6">
    <location>
        <begin position="142"/>
        <end position="165"/>
    </location>
</feature>
<evidence type="ECO:0000256" key="3">
    <source>
        <dbReference type="ARBA" id="ARBA00022692"/>
    </source>
</evidence>
<dbReference type="Proteomes" id="UP000233553">
    <property type="component" value="Unassembled WGS sequence"/>
</dbReference>
<feature type="domain" description="Major facilitator superfamily (MFS) profile" evidence="7">
    <location>
        <begin position="19"/>
        <end position="450"/>
    </location>
</feature>
<feature type="transmembrane region" description="Helical" evidence="6">
    <location>
        <begin position="204"/>
        <end position="222"/>
    </location>
</feature>
<evidence type="ECO:0000256" key="5">
    <source>
        <dbReference type="ARBA" id="ARBA00023136"/>
    </source>
</evidence>
<dbReference type="GO" id="GO:0022857">
    <property type="term" value="F:transmembrane transporter activity"/>
    <property type="evidence" value="ECO:0007669"/>
    <property type="project" value="InterPro"/>
</dbReference>
<dbReference type="CDD" id="cd17321">
    <property type="entry name" value="MFS_MMR_MDR_like"/>
    <property type="match status" value="1"/>
</dbReference>
<feature type="transmembrane region" description="Helical" evidence="6">
    <location>
        <begin position="228"/>
        <end position="248"/>
    </location>
</feature>
<evidence type="ECO:0000256" key="4">
    <source>
        <dbReference type="ARBA" id="ARBA00022989"/>
    </source>
</evidence>
<feature type="transmembrane region" description="Helical" evidence="6">
    <location>
        <begin position="171"/>
        <end position="192"/>
    </location>
</feature>
<keyword evidence="2" id="KW-0813">Transport</keyword>
<protein>
    <submittedName>
        <fullName evidence="8">MFS transporter</fullName>
    </submittedName>
</protein>
<keyword evidence="3 6" id="KW-0812">Transmembrane</keyword>
<dbReference type="RefSeq" id="WP_101236131.1">
    <property type="nucleotide sequence ID" value="NZ_PISJ01000011.1"/>
</dbReference>
<sequence length="450" mass="47879">MSNSRIQQSSQNSTSQLLAIWGLCLAVFIASLDTAITNTALPYISQELNSKFTESIWIINSYQLVMVALILPLAVLADRLGYKKIFLGGLLIFTCSSLFCGITDSLKELILARAFQGVGAAAVLGTNIALVRLIYIPEKLGLGLGINAFIIAGGLAGGPVIASLVLNFLTWHWLFLINIPIGIVALILCFYLPKQVRKNKSFNLLSALLTIIMFACLIYALGEFAVSVSLLWILAFAGVGILSGIFLIRRDSHHPEPIFPVDLFQNSIFSLSVATAFAAFITQGLVLVSLPYIFYDLGHSAAVIGFLIAPWPIMGAIMAPIAGILSNKISSTYLGALGLFILGSSIAVLAFYQGALSNAFILILMMICGLGFGLFLTPNQRILMASSPISRSGAAGGMLNVSRTLGQAVGAALVALSINLSSNNASLILGIGAIVAFTGSFLSFYRILRN</sequence>
<organism evidence="8 9">
    <name type="scientific">Acinetobacter proteolyticus</name>
    <dbReference type="NCBI Taxonomy" id="1776741"/>
    <lineage>
        <taxon>Bacteria</taxon>
        <taxon>Pseudomonadati</taxon>
        <taxon>Pseudomonadota</taxon>
        <taxon>Gammaproteobacteria</taxon>
        <taxon>Moraxellales</taxon>
        <taxon>Moraxellaceae</taxon>
        <taxon>Acinetobacter</taxon>
    </lineage>
</organism>
<dbReference type="InterPro" id="IPR036259">
    <property type="entry name" value="MFS_trans_sf"/>
</dbReference>
<dbReference type="PANTHER" id="PTHR42718">
    <property type="entry name" value="MAJOR FACILITATOR SUPERFAMILY MULTIDRUG TRANSPORTER MFSC"/>
    <property type="match status" value="1"/>
</dbReference>
<dbReference type="PROSITE" id="PS50850">
    <property type="entry name" value="MFS"/>
    <property type="match status" value="1"/>
</dbReference>
<dbReference type="PANTHER" id="PTHR42718:SF9">
    <property type="entry name" value="MAJOR FACILITATOR SUPERFAMILY MULTIDRUG TRANSPORTER MFSC"/>
    <property type="match status" value="1"/>
</dbReference>
<dbReference type="InterPro" id="IPR011701">
    <property type="entry name" value="MFS"/>
</dbReference>
<evidence type="ECO:0000256" key="6">
    <source>
        <dbReference type="SAM" id="Phobius"/>
    </source>
</evidence>
<name>A0A2N0WGK9_9GAMM</name>
<feature type="transmembrane region" description="Helical" evidence="6">
    <location>
        <begin position="56"/>
        <end position="77"/>
    </location>
</feature>
<accession>A0A2N0WGK9</accession>
<reference evidence="8 9" key="1">
    <citation type="submission" date="2017-12" db="EMBL/GenBank/DDBJ databases">
        <title>Draft Genome sequences of multiple microbial strains isolated from spacecraft associated surfaces.</title>
        <authorList>
            <person name="Seuylemezian A."/>
            <person name="Vaishampayan P."/>
            <person name="Venkateswaran K."/>
        </authorList>
    </citation>
    <scope>NUCLEOTIDE SEQUENCE [LARGE SCALE GENOMIC DNA]</scope>
    <source>
        <strain evidence="8 9">2P01AA</strain>
    </source>
</reference>
<feature type="transmembrane region" description="Helical" evidence="6">
    <location>
        <begin position="358"/>
        <end position="377"/>
    </location>
</feature>
<evidence type="ECO:0000256" key="2">
    <source>
        <dbReference type="ARBA" id="ARBA00022448"/>
    </source>
</evidence>
<evidence type="ECO:0000313" key="8">
    <source>
        <dbReference type="EMBL" id="PKF34320.1"/>
    </source>
</evidence>
<feature type="transmembrane region" description="Helical" evidence="6">
    <location>
        <begin position="20"/>
        <end position="44"/>
    </location>
</feature>
<dbReference type="Gene3D" id="1.20.1720.10">
    <property type="entry name" value="Multidrug resistance protein D"/>
    <property type="match status" value="1"/>
</dbReference>
<feature type="transmembrane region" description="Helical" evidence="6">
    <location>
        <begin position="426"/>
        <end position="448"/>
    </location>
</feature>
<dbReference type="AlphaFoldDB" id="A0A2N0WGK9"/>
<comment type="subcellular location">
    <subcellularLocation>
        <location evidence="1">Membrane</location>
        <topology evidence="1">Multi-pass membrane protein</topology>
    </subcellularLocation>
</comment>
<proteinExistence type="predicted"/>
<evidence type="ECO:0000259" key="7">
    <source>
        <dbReference type="PROSITE" id="PS50850"/>
    </source>
</evidence>